<dbReference type="EMBL" id="KV440974">
    <property type="protein sequence ID" value="OAD78084.1"/>
    <property type="molecule type" value="Genomic_DNA"/>
</dbReference>
<sequence length="153" mass="17230">MQSLQTPSQVSLIYELVDSFPTLVTVTAATTTTIVPTVPYLSTTSSGFNLKTFLDSAEVNIDNVKGNEPLPPSTFPLGLGEFVQMQEDEYTHLLEYYRTAYCDASLRGYREAIFGQLFVNNMIQKMQSINLLGQMYTLRQDKTLSLPQKYTSF</sequence>
<dbReference type="RefSeq" id="XP_018296124.1">
    <property type="nucleotide sequence ID" value="XM_018430706.1"/>
</dbReference>
<gene>
    <name evidence="1" type="ORF">PHYBLDRAFT_141949</name>
</gene>
<evidence type="ECO:0000313" key="2">
    <source>
        <dbReference type="Proteomes" id="UP000077315"/>
    </source>
</evidence>
<dbReference type="AlphaFoldDB" id="A0A167PJK8"/>
<evidence type="ECO:0000313" key="1">
    <source>
        <dbReference type="EMBL" id="OAD78084.1"/>
    </source>
</evidence>
<reference evidence="2" key="1">
    <citation type="submission" date="2015-06" db="EMBL/GenBank/DDBJ databases">
        <title>Expansion of signal transduction pathways in fungi by whole-genome duplication.</title>
        <authorList>
            <consortium name="DOE Joint Genome Institute"/>
            <person name="Corrochano L.M."/>
            <person name="Kuo A."/>
            <person name="Marcet-Houben M."/>
            <person name="Polaino S."/>
            <person name="Salamov A."/>
            <person name="Villalobos J.M."/>
            <person name="Alvarez M.I."/>
            <person name="Avalos J."/>
            <person name="Benito E.P."/>
            <person name="Benoit I."/>
            <person name="Burger G."/>
            <person name="Camino L.P."/>
            <person name="Canovas D."/>
            <person name="Cerda-Olmedo E."/>
            <person name="Cheng J.-F."/>
            <person name="Dominguez A."/>
            <person name="Elias M."/>
            <person name="Eslava A.P."/>
            <person name="Glaser F."/>
            <person name="Grimwood J."/>
            <person name="Gutierrez G."/>
            <person name="Heitman J."/>
            <person name="Henrissat B."/>
            <person name="Iturriaga E.A."/>
            <person name="Lang B.F."/>
            <person name="Lavin J.L."/>
            <person name="Lee S."/>
            <person name="Li W."/>
            <person name="Lindquist E."/>
            <person name="Lopez-Garcia S."/>
            <person name="Luque E.M."/>
            <person name="Marcos A.T."/>
            <person name="Martin J."/>
            <person name="McCluskey K."/>
            <person name="Medina H.R."/>
            <person name="Miralles-Duran A."/>
            <person name="Miyazaki A."/>
            <person name="Munoz-Torres E."/>
            <person name="Oguiza J.A."/>
            <person name="Ohm R."/>
            <person name="Olmedo M."/>
            <person name="Orejas M."/>
            <person name="Ortiz-Castellanos L."/>
            <person name="Pisabarro A.G."/>
            <person name="Rodriguez-Romero J."/>
            <person name="Ruiz-Herrera J."/>
            <person name="Ruiz-Vazquez R."/>
            <person name="Sanz C."/>
            <person name="Schackwitz W."/>
            <person name="Schmutz J."/>
            <person name="Shahriari M."/>
            <person name="Shelest E."/>
            <person name="Silva-Franco F."/>
            <person name="Soanes D."/>
            <person name="Syed K."/>
            <person name="Tagua V.G."/>
            <person name="Talbot N.J."/>
            <person name="Thon M."/>
            <person name="De vries R.P."/>
            <person name="Wiebenga A."/>
            <person name="Yadav J.S."/>
            <person name="Braun E.L."/>
            <person name="Baker S."/>
            <person name="Garre V."/>
            <person name="Horwitz B."/>
            <person name="Torres-Martinez S."/>
            <person name="Idnurm A."/>
            <person name="Herrera-Estrella A."/>
            <person name="Gabaldon T."/>
            <person name="Grigoriev I.V."/>
        </authorList>
    </citation>
    <scope>NUCLEOTIDE SEQUENCE [LARGE SCALE GENOMIC DNA]</scope>
    <source>
        <strain evidence="2">NRRL 1555(-)</strain>
    </source>
</reference>
<name>A0A167PJK8_PHYB8</name>
<organism evidence="1 2">
    <name type="scientific">Phycomyces blakesleeanus (strain ATCC 8743b / DSM 1359 / FGSC 10004 / NBRC 33097 / NRRL 1555)</name>
    <dbReference type="NCBI Taxonomy" id="763407"/>
    <lineage>
        <taxon>Eukaryota</taxon>
        <taxon>Fungi</taxon>
        <taxon>Fungi incertae sedis</taxon>
        <taxon>Mucoromycota</taxon>
        <taxon>Mucoromycotina</taxon>
        <taxon>Mucoromycetes</taxon>
        <taxon>Mucorales</taxon>
        <taxon>Phycomycetaceae</taxon>
        <taxon>Phycomyces</taxon>
    </lineage>
</organism>
<keyword evidence="2" id="KW-1185">Reference proteome</keyword>
<dbReference type="VEuPathDB" id="FungiDB:PHYBLDRAFT_141949"/>
<proteinExistence type="predicted"/>
<dbReference type="InParanoid" id="A0A167PJK8"/>
<dbReference type="Proteomes" id="UP000077315">
    <property type="component" value="Unassembled WGS sequence"/>
</dbReference>
<accession>A0A167PJK8</accession>
<dbReference type="GeneID" id="28991612"/>
<protein>
    <submittedName>
        <fullName evidence="1">Uncharacterized protein</fullName>
    </submittedName>
</protein>